<keyword evidence="2" id="KW-1185">Reference proteome</keyword>
<evidence type="ECO:0000313" key="2">
    <source>
        <dbReference type="Proteomes" id="UP000616151"/>
    </source>
</evidence>
<comment type="caution">
    <text evidence="1">The sequence shown here is derived from an EMBL/GenBank/DDBJ whole genome shotgun (WGS) entry which is preliminary data.</text>
</comment>
<protein>
    <submittedName>
        <fullName evidence="1">GFA family protein</fullName>
    </submittedName>
</protein>
<dbReference type="Proteomes" id="UP000616151">
    <property type="component" value="Unassembled WGS sequence"/>
</dbReference>
<sequence>MQTRTASCSCGQLSVEVSGNPLGNGVCHCLACQRRTGSVFATLAAFPVPYEVTGRATEFVRTGDRGSRIRFRFCPICGTSLFHTEEGQESSFVLVAVGGFADPDFPPPQDSVYDSRRHGWVRLPPGTIAHEKDPD</sequence>
<reference evidence="1" key="1">
    <citation type="submission" date="2021-01" db="EMBL/GenBank/DDBJ databases">
        <authorList>
            <person name="Sun Q."/>
        </authorList>
    </citation>
    <scope>NUCLEOTIDE SEQUENCE</scope>
    <source>
        <strain evidence="1">YIM B02566</strain>
    </source>
</reference>
<evidence type="ECO:0000313" key="1">
    <source>
        <dbReference type="EMBL" id="MBK1866947.1"/>
    </source>
</evidence>
<name>A0ACC5R2V9_9HYPH</name>
<proteinExistence type="predicted"/>
<dbReference type="EMBL" id="JAENHL010000006">
    <property type="protein sequence ID" value="MBK1866947.1"/>
    <property type="molecule type" value="Genomic_DNA"/>
</dbReference>
<gene>
    <name evidence="1" type="ORF">JHL16_11325</name>
</gene>
<accession>A0ACC5R2V9</accession>
<organism evidence="1 2">
    <name type="scientific">Taklimakanibacter albus</name>
    <dbReference type="NCBI Taxonomy" id="2800327"/>
    <lineage>
        <taxon>Bacteria</taxon>
        <taxon>Pseudomonadati</taxon>
        <taxon>Pseudomonadota</taxon>
        <taxon>Alphaproteobacteria</taxon>
        <taxon>Hyphomicrobiales</taxon>
        <taxon>Aestuariivirgaceae</taxon>
        <taxon>Taklimakanibacter</taxon>
    </lineage>
</organism>